<dbReference type="AlphaFoldDB" id="A0A380KX53"/>
<feature type="compositionally biased region" description="Polar residues" evidence="1">
    <location>
        <begin position="1"/>
        <end position="13"/>
    </location>
</feature>
<evidence type="ECO:0000256" key="1">
    <source>
        <dbReference type="SAM" id="MobiDB-lite"/>
    </source>
</evidence>
<gene>
    <name evidence="2" type="ORF">NCTC13765_00099</name>
</gene>
<sequence length="57" mass="6603">MQNHAVWQESNPPEITAEGKGFADDENDKLRSYTHLLRHTDNATKDFFSKLSQLNKK</sequence>
<organism evidence="2 3">
    <name type="scientific">Streptococcus massiliensis</name>
    <dbReference type="NCBI Taxonomy" id="313439"/>
    <lineage>
        <taxon>Bacteria</taxon>
        <taxon>Bacillati</taxon>
        <taxon>Bacillota</taxon>
        <taxon>Bacilli</taxon>
        <taxon>Lactobacillales</taxon>
        <taxon>Streptococcaceae</taxon>
        <taxon>Streptococcus</taxon>
    </lineage>
</organism>
<proteinExistence type="predicted"/>
<dbReference type="GO" id="GO:0016740">
    <property type="term" value="F:transferase activity"/>
    <property type="evidence" value="ECO:0007669"/>
    <property type="project" value="UniProtKB-KW"/>
</dbReference>
<protein>
    <submittedName>
        <fullName evidence="2">Phosphoglycerol transferase</fullName>
    </submittedName>
</protein>
<evidence type="ECO:0000313" key="3">
    <source>
        <dbReference type="Proteomes" id="UP000254634"/>
    </source>
</evidence>
<feature type="region of interest" description="Disordered" evidence="1">
    <location>
        <begin position="1"/>
        <end position="23"/>
    </location>
</feature>
<evidence type="ECO:0000313" key="2">
    <source>
        <dbReference type="EMBL" id="SUN75667.1"/>
    </source>
</evidence>
<keyword evidence="3" id="KW-1185">Reference proteome</keyword>
<accession>A0A380KX53</accession>
<reference evidence="2" key="1">
    <citation type="submission" date="2018-06" db="EMBL/GenBank/DDBJ databases">
        <authorList>
            <consortium name="Pathogen Informatics"/>
            <person name="Doyle S."/>
        </authorList>
    </citation>
    <scope>NUCLEOTIDE SEQUENCE [LARGE SCALE GENOMIC DNA]</scope>
    <source>
        <strain evidence="2">NCTC13765</strain>
    </source>
</reference>
<keyword evidence="2" id="KW-0808">Transferase</keyword>
<dbReference type="EMBL" id="UHFR01000005">
    <property type="protein sequence ID" value="SUN75667.1"/>
    <property type="molecule type" value="Genomic_DNA"/>
</dbReference>
<name>A0A380KX53_9STRE</name>
<dbReference type="Proteomes" id="UP000254634">
    <property type="component" value="Unassembled WGS sequence"/>
</dbReference>